<dbReference type="Pfam" id="PF09382">
    <property type="entry name" value="RQC"/>
    <property type="match status" value="1"/>
</dbReference>
<dbReference type="InterPro" id="IPR014001">
    <property type="entry name" value="Helicase_ATP-bd"/>
</dbReference>
<evidence type="ECO:0000256" key="9">
    <source>
        <dbReference type="ARBA" id="ARBA00022833"/>
    </source>
</evidence>
<comment type="catalytic activity">
    <reaction evidence="15">
        <text>Couples ATP hydrolysis with the unwinding of duplex DNA by translocating in the 3'-5' direction.</text>
        <dbReference type="EC" id="5.6.2.4"/>
    </reaction>
</comment>
<keyword evidence="4" id="KW-0479">Metal-binding</keyword>
<dbReference type="InterPro" id="IPR011545">
    <property type="entry name" value="DEAD/DEAH_box_helicase_dom"/>
</dbReference>
<dbReference type="SUPFAM" id="SSF47819">
    <property type="entry name" value="HRDC-like"/>
    <property type="match status" value="1"/>
</dbReference>
<keyword evidence="10" id="KW-0067">ATP-binding</keyword>
<dbReference type="PANTHER" id="PTHR13710">
    <property type="entry name" value="DNA HELICASE RECQ FAMILY MEMBER"/>
    <property type="match status" value="1"/>
</dbReference>
<evidence type="ECO:0000259" key="17">
    <source>
        <dbReference type="PROSITE" id="PS50967"/>
    </source>
</evidence>
<dbReference type="SUPFAM" id="SSF46785">
    <property type="entry name" value="Winged helix' DNA-binding domain"/>
    <property type="match status" value="1"/>
</dbReference>
<dbReference type="Pfam" id="PF00570">
    <property type="entry name" value="HRDC"/>
    <property type="match status" value="1"/>
</dbReference>
<evidence type="ECO:0000256" key="10">
    <source>
        <dbReference type="ARBA" id="ARBA00022840"/>
    </source>
</evidence>
<dbReference type="Gene3D" id="1.10.150.80">
    <property type="entry name" value="HRDC domain"/>
    <property type="match status" value="1"/>
</dbReference>
<gene>
    <name evidence="20" type="primary">recQ</name>
    <name evidence="20" type="ORF">H9X80_02120</name>
</gene>
<evidence type="ECO:0000256" key="1">
    <source>
        <dbReference type="ARBA" id="ARBA00001946"/>
    </source>
</evidence>
<feature type="domain" description="HRDC" evidence="17">
    <location>
        <begin position="555"/>
        <end position="633"/>
    </location>
</feature>
<evidence type="ECO:0000259" key="19">
    <source>
        <dbReference type="PROSITE" id="PS51194"/>
    </source>
</evidence>
<dbReference type="GO" id="GO:0003678">
    <property type="term" value="F:DNA helicase activity"/>
    <property type="evidence" value="ECO:0007669"/>
    <property type="project" value="UniProtKB-EC"/>
</dbReference>
<dbReference type="GO" id="GO:0016787">
    <property type="term" value="F:hydrolase activity"/>
    <property type="evidence" value="ECO:0007669"/>
    <property type="project" value="UniProtKB-KW"/>
</dbReference>
<keyword evidence="8 20" id="KW-0347">Helicase</keyword>
<dbReference type="InterPro" id="IPR002121">
    <property type="entry name" value="HRDC_dom"/>
</dbReference>
<evidence type="ECO:0000256" key="12">
    <source>
        <dbReference type="ARBA" id="ARBA00023172"/>
    </source>
</evidence>
<dbReference type="EMBL" id="JACSNQ010000002">
    <property type="protein sequence ID" value="MBM6774351.1"/>
    <property type="molecule type" value="Genomic_DNA"/>
</dbReference>
<dbReference type="Pfam" id="PF00271">
    <property type="entry name" value="Helicase_C"/>
    <property type="match status" value="1"/>
</dbReference>
<dbReference type="SMART" id="SM00341">
    <property type="entry name" value="HRDC"/>
    <property type="match status" value="1"/>
</dbReference>
<dbReference type="NCBIfam" id="TIGR01389">
    <property type="entry name" value="recQ"/>
    <property type="match status" value="1"/>
</dbReference>
<evidence type="ECO:0000256" key="7">
    <source>
        <dbReference type="ARBA" id="ARBA00022801"/>
    </source>
</evidence>
<comment type="cofactor">
    <cofactor evidence="1">
        <name>Mg(2+)</name>
        <dbReference type="ChEBI" id="CHEBI:18420"/>
    </cofactor>
</comment>
<evidence type="ECO:0000256" key="4">
    <source>
        <dbReference type="ARBA" id="ARBA00022723"/>
    </source>
</evidence>
<keyword evidence="5" id="KW-0547">Nucleotide-binding</keyword>
<keyword evidence="6" id="KW-0227">DNA damage</keyword>
<dbReference type="InterPro" id="IPR010997">
    <property type="entry name" value="HRDC-like_sf"/>
</dbReference>
<feature type="domain" description="Helicase C-terminal" evidence="19">
    <location>
        <begin position="224"/>
        <end position="371"/>
    </location>
</feature>
<keyword evidence="12" id="KW-0233">DNA recombination</keyword>
<dbReference type="PROSITE" id="PS51192">
    <property type="entry name" value="HELICASE_ATP_BIND_1"/>
    <property type="match status" value="1"/>
</dbReference>
<proteinExistence type="inferred from homology"/>
<dbReference type="InterPro" id="IPR001650">
    <property type="entry name" value="Helicase_C-like"/>
</dbReference>
<feature type="domain" description="Helicase ATP-binding" evidence="18">
    <location>
        <begin position="27"/>
        <end position="200"/>
    </location>
</feature>
<dbReference type="RefSeq" id="WP_204792707.1">
    <property type="nucleotide sequence ID" value="NZ_JACSNQ010000002.1"/>
</dbReference>
<dbReference type="InterPro" id="IPR004589">
    <property type="entry name" value="DNA_helicase_ATP-dep_RecQ"/>
</dbReference>
<evidence type="ECO:0000256" key="2">
    <source>
        <dbReference type="ARBA" id="ARBA00001947"/>
    </source>
</evidence>
<keyword evidence="7 20" id="KW-0378">Hydrolase</keyword>
<dbReference type="SMART" id="SM00487">
    <property type="entry name" value="DEXDc"/>
    <property type="match status" value="1"/>
</dbReference>
<dbReference type="InterPro" id="IPR027417">
    <property type="entry name" value="P-loop_NTPase"/>
</dbReference>
<dbReference type="InterPro" id="IPR018982">
    <property type="entry name" value="RQC_domain"/>
</dbReference>
<reference evidence="20 21" key="1">
    <citation type="journal article" date="2021" name="Sci. Rep.">
        <title>The distribution of antibiotic resistance genes in chicken gut microbiota commensals.</title>
        <authorList>
            <person name="Juricova H."/>
            <person name="Matiasovicova J."/>
            <person name="Kubasova T."/>
            <person name="Cejkova D."/>
            <person name="Rychlik I."/>
        </authorList>
    </citation>
    <scope>NUCLEOTIDE SEQUENCE [LARGE SCALE GENOMIC DNA]</scope>
    <source>
        <strain evidence="20 21">An794</strain>
    </source>
</reference>
<dbReference type="PANTHER" id="PTHR13710:SF105">
    <property type="entry name" value="ATP-DEPENDENT DNA HELICASE Q1"/>
    <property type="match status" value="1"/>
</dbReference>
<evidence type="ECO:0000256" key="11">
    <source>
        <dbReference type="ARBA" id="ARBA00023125"/>
    </source>
</evidence>
<dbReference type="PROSITE" id="PS51194">
    <property type="entry name" value="HELICASE_CTER"/>
    <property type="match status" value="1"/>
</dbReference>
<dbReference type="SMART" id="SM00490">
    <property type="entry name" value="HELICc"/>
    <property type="match status" value="1"/>
</dbReference>
<dbReference type="InterPro" id="IPR044876">
    <property type="entry name" value="HRDC_dom_sf"/>
</dbReference>
<keyword evidence="11" id="KW-0238">DNA-binding</keyword>
<dbReference type="CDD" id="cd17920">
    <property type="entry name" value="DEXHc_RecQ"/>
    <property type="match status" value="1"/>
</dbReference>
<dbReference type="PROSITE" id="PS50967">
    <property type="entry name" value="HRDC"/>
    <property type="match status" value="1"/>
</dbReference>
<dbReference type="SMART" id="SM00956">
    <property type="entry name" value="RQC"/>
    <property type="match status" value="1"/>
</dbReference>
<keyword evidence="13" id="KW-0234">DNA repair</keyword>
<protein>
    <recommendedName>
        <fullName evidence="16">DNA helicase RecQ</fullName>
        <ecNumber evidence="16">5.6.2.4</ecNumber>
    </recommendedName>
</protein>
<dbReference type="Proteomes" id="UP000712527">
    <property type="component" value="Unassembled WGS sequence"/>
</dbReference>
<accession>A0ABS2F055</accession>
<dbReference type="SUPFAM" id="SSF52540">
    <property type="entry name" value="P-loop containing nucleoside triphosphate hydrolases"/>
    <property type="match status" value="1"/>
</dbReference>
<name>A0ABS2F055_9ACTN</name>
<comment type="similarity">
    <text evidence="3">Belongs to the helicase family. RecQ subfamily.</text>
</comment>
<evidence type="ECO:0000256" key="3">
    <source>
        <dbReference type="ARBA" id="ARBA00005446"/>
    </source>
</evidence>
<evidence type="ECO:0000256" key="13">
    <source>
        <dbReference type="ARBA" id="ARBA00023204"/>
    </source>
</evidence>
<organism evidence="20 21">
    <name type="scientific">Olsenella profusa</name>
    <dbReference type="NCBI Taxonomy" id="138595"/>
    <lineage>
        <taxon>Bacteria</taxon>
        <taxon>Bacillati</taxon>
        <taxon>Actinomycetota</taxon>
        <taxon>Coriobacteriia</taxon>
        <taxon>Coriobacteriales</taxon>
        <taxon>Atopobiaceae</taxon>
        <taxon>Olsenella</taxon>
    </lineage>
</organism>
<evidence type="ECO:0000259" key="18">
    <source>
        <dbReference type="PROSITE" id="PS51192"/>
    </source>
</evidence>
<evidence type="ECO:0000256" key="14">
    <source>
        <dbReference type="ARBA" id="ARBA00023235"/>
    </source>
</evidence>
<dbReference type="InterPro" id="IPR006293">
    <property type="entry name" value="DNA_helicase_ATP-dep_RecQ_bac"/>
</dbReference>
<evidence type="ECO:0000256" key="6">
    <source>
        <dbReference type="ARBA" id="ARBA00022763"/>
    </source>
</evidence>
<evidence type="ECO:0000313" key="21">
    <source>
        <dbReference type="Proteomes" id="UP000712527"/>
    </source>
</evidence>
<evidence type="ECO:0000256" key="8">
    <source>
        <dbReference type="ARBA" id="ARBA00022806"/>
    </source>
</evidence>
<keyword evidence="14" id="KW-0413">Isomerase</keyword>
<sequence length="633" mass="68871">MTDPTPLDVLRDTFGYQSFRPHQAEIADAALAGRDVLAVMPTSAGKSICYQVPALVLAARGAGLTLVVSPLISLMADQVGALRQAGVAASFLNSTLDASERASVLRGIASGALSLLYVAPERLDDPAFLQVLSTRGVALLAVDEAHCISQWGNDFRPSYQHITDFLGALPNRPPVMALTATATRAVREDIRASLGLRDPFVVLASFDRPNLSFAVARPNGHAEKDRMLVGFCRERADRSGIVYCSSRRAVEEVCDLLRDEGLAATRYHAGLSAEERHRNQDDFLYDRSRVMVATNAFGMGIDKSNVSYVIHYNLPLSLENYYQEAGRAGRDGTRADCLLLYSPGDVHTAEFLLSRTEPREDLTPEQRDELAAHDAERLRQMVFYATTTDCLRAFILRYFGEEAPAYCGNCSNCLTDFEEVDATVDALKVVSCVARIAQRHQSAGAAAIVDVLRGSRGEKTLRRGFDTLSTYGIMADVPARRIRALIDELAFRGVLARTAGDYPTIALTGASGAFLRREAPWDEPLVLKVARGTPRTARAAAPARGQTVTDVSELDELGRALYDELAELRGELAREQGVPAYFIFNNATLVEMCAKRPRTVEELLGVSGVGAKKAERYGELFLARIAEATGTGA</sequence>
<evidence type="ECO:0000256" key="15">
    <source>
        <dbReference type="ARBA" id="ARBA00034617"/>
    </source>
</evidence>
<dbReference type="InterPro" id="IPR036390">
    <property type="entry name" value="WH_DNA-bd_sf"/>
</dbReference>
<dbReference type="EC" id="5.6.2.4" evidence="16"/>
<evidence type="ECO:0000256" key="5">
    <source>
        <dbReference type="ARBA" id="ARBA00022741"/>
    </source>
</evidence>
<evidence type="ECO:0000256" key="16">
    <source>
        <dbReference type="NCBIfam" id="TIGR01389"/>
    </source>
</evidence>
<dbReference type="Pfam" id="PF00270">
    <property type="entry name" value="DEAD"/>
    <property type="match status" value="1"/>
</dbReference>
<dbReference type="Gene3D" id="1.10.10.10">
    <property type="entry name" value="Winged helix-like DNA-binding domain superfamily/Winged helix DNA-binding domain"/>
    <property type="match status" value="1"/>
</dbReference>
<dbReference type="InterPro" id="IPR036388">
    <property type="entry name" value="WH-like_DNA-bd_sf"/>
</dbReference>
<evidence type="ECO:0000313" key="20">
    <source>
        <dbReference type="EMBL" id="MBM6774351.1"/>
    </source>
</evidence>
<dbReference type="Pfam" id="PF16124">
    <property type="entry name" value="RecQ_Zn_bind"/>
    <property type="match status" value="1"/>
</dbReference>
<keyword evidence="21" id="KW-1185">Reference proteome</keyword>
<dbReference type="Gene3D" id="3.40.50.300">
    <property type="entry name" value="P-loop containing nucleotide triphosphate hydrolases"/>
    <property type="match status" value="2"/>
</dbReference>
<dbReference type="NCBIfam" id="TIGR00614">
    <property type="entry name" value="recQ_fam"/>
    <property type="match status" value="1"/>
</dbReference>
<comment type="cofactor">
    <cofactor evidence="2">
        <name>Zn(2+)</name>
        <dbReference type="ChEBI" id="CHEBI:29105"/>
    </cofactor>
</comment>
<dbReference type="InterPro" id="IPR032284">
    <property type="entry name" value="RecQ_Zn-bd"/>
</dbReference>
<comment type="caution">
    <text evidence="20">The sequence shown here is derived from an EMBL/GenBank/DDBJ whole genome shotgun (WGS) entry which is preliminary data.</text>
</comment>
<keyword evidence="9" id="KW-0862">Zinc</keyword>